<feature type="transmembrane region" description="Helical" evidence="1">
    <location>
        <begin position="143"/>
        <end position="164"/>
    </location>
</feature>
<evidence type="ECO:0008006" key="4">
    <source>
        <dbReference type="Google" id="ProtNLM"/>
    </source>
</evidence>
<proteinExistence type="predicted"/>
<feature type="transmembrane region" description="Helical" evidence="1">
    <location>
        <begin position="316"/>
        <end position="338"/>
    </location>
</feature>
<dbReference type="EMBL" id="CCKQ01007183">
    <property type="protein sequence ID" value="CDW78534.1"/>
    <property type="molecule type" value="Genomic_DNA"/>
</dbReference>
<sequence length="454" mass="53265">MDSLLINLLFQIKNSKQIIVFLKKAKSTSYLPLLNFNMPYNLLQFFNVISQATNLQLVDVTHIKQIINPEGEMEYDQEMIYGINFQLMGFSSYDIYENMGPELLLFLMNLAMYVVIMFTRFIKEVKIFKAIHKYLVNKFIFDFGLRLVLELYLYYCVVIGLQYYQHLIYPQFTRNASLLIALGSFLLLAVFPILNLIIILKLKSNNGLELYFSPLIEDLRSSDFKSKLQRILFMLRRISFVLSIFILGNSPAIQIFFNQLICILEIVFIIKIRPFSKILSNRMEVLNNVLYLFICTGYLLLTNEYDYYLMKVNSSWVIMSMIAIILVSNIAIIILSFVKKSMKYLRRKRRQIKRNRKMKQIMSLNDYSSFLTTQGYLNTNGVKNFTEESEIISTDNLKHLNIENDKTKNNTNDKDITNHSSLNFKSQGKNWALDQIDEVITDNEDGPTQQKYKK</sequence>
<evidence type="ECO:0000256" key="1">
    <source>
        <dbReference type="SAM" id="Phobius"/>
    </source>
</evidence>
<accession>A0A078A8I8</accession>
<gene>
    <name evidence="2" type="primary">Contig6930.g7421</name>
    <name evidence="2" type="ORF">STYLEM_7513</name>
</gene>
<name>A0A078A8I8_STYLE</name>
<feature type="transmembrane region" description="Helical" evidence="1">
    <location>
        <begin position="231"/>
        <end position="249"/>
    </location>
</feature>
<feature type="transmembrane region" description="Helical" evidence="1">
    <location>
        <begin position="103"/>
        <end position="122"/>
    </location>
</feature>
<reference evidence="2 3" key="1">
    <citation type="submission" date="2014-06" db="EMBL/GenBank/DDBJ databases">
        <authorList>
            <person name="Swart Estienne"/>
        </authorList>
    </citation>
    <scope>NUCLEOTIDE SEQUENCE [LARGE SCALE GENOMIC DNA]</scope>
    <source>
        <strain evidence="2 3">130c</strain>
    </source>
</reference>
<feature type="transmembrane region" description="Helical" evidence="1">
    <location>
        <begin position="255"/>
        <end position="273"/>
    </location>
</feature>
<evidence type="ECO:0000313" key="2">
    <source>
        <dbReference type="EMBL" id="CDW78534.1"/>
    </source>
</evidence>
<keyword evidence="3" id="KW-1185">Reference proteome</keyword>
<evidence type="ECO:0000313" key="3">
    <source>
        <dbReference type="Proteomes" id="UP000039865"/>
    </source>
</evidence>
<dbReference type="AlphaFoldDB" id="A0A078A8I8"/>
<organism evidence="2 3">
    <name type="scientific">Stylonychia lemnae</name>
    <name type="common">Ciliate</name>
    <dbReference type="NCBI Taxonomy" id="5949"/>
    <lineage>
        <taxon>Eukaryota</taxon>
        <taxon>Sar</taxon>
        <taxon>Alveolata</taxon>
        <taxon>Ciliophora</taxon>
        <taxon>Intramacronucleata</taxon>
        <taxon>Spirotrichea</taxon>
        <taxon>Stichotrichia</taxon>
        <taxon>Sporadotrichida</taxon>
        <taxon>Oxytrichidae</taxon>
        <taxon>Stylonychinae</taxon>
        <taxon>Stylonychia</taxon>
    </lineage>
</organism>
<feature type="transmembrane region" description="Helical" evidence="1">
    <location>
        <begin position="285"/>
        <end position="301"/>
    </location>
</feature>
<feature type="transmembrane region" description="Helical" evidence="1">
    <location>
        <begin position="176"/>
        <end position="200"/>
    </location>
</feature>
<keyword evidence="1" id="KW-1133">Transmembrane helix</keyword>
<dbReference type="Proteomes" id="UP000039865">
    <property type="component" value="Unassembled WGS sequence"/>
</dbReference>
<keyword evidence="1" id="KW-0472">Membrane</keyword>
<dbReference type="InParanoid" id="A0A078A8I8"/>
<keyword evidence="1" id="KW-0812">Transmembrane</keyword>
<protein>
    <recommendedName>
        <fullName evidence="4">TRP C-terminal domain-containing protein</fullName>
    </recommendedName>
</protein>